<sequence>MSSRGLVVNTAAVMTAVLVGSGAWWIVSRNGEPAQTQSPAPAQETSRPVEAPLMPQAFGYFSTEHASPILTNYWNVDGSNYLIALHDKIVTAENVITDLSDAQVFGDWTCGYRASKISCVTTAYNATLTTTLHPATPLPEAAEISAAFLASWA</sequence>
<name>A0ABX7Y4S7_9ACTN</name>
<dbReference type="Proteomes" id="UP000678513">
    <property type="component" value="Chromosome"/>
</dbReference>
<accession>A0ABX7Y4S7</accession>
<keyword evidence="3" id="KW-1185">Reference proteome</keyword>
<feature type="transmembrane region" description="Helical" evidence="1">
    <location>
        <begin position="6"/>
        <end position="27"/>
    </location>
</feature>
<keyword evidence="1" id="KW-0472">Membrane</keyword>
<evidence type="ECO:0000313" key="2">
    <source>
        <dbReference type="EMBL" id="QUC07827.1"/>
    </source>
</evidence>
<dbReference type="RefSeq" id="WP_212322818.1">
    <property type="nucleotide sequence ID" value="NZ_AP024463.1"/>
</dbReference>
<reference evidence="2 3" key="1">
    <citation type="submission" date="2021-03" db="EMBL/GenBank/DDBJ databases">
        <title>Human Oral Microbial Genomes.</title>
        <authorList>
            <person name="Johnston C.D."/>
            <person name="Chen T."/>
            <person name="Dewhirst F.E."/>
        </authorList>
    </citation>
    <scope>NUCLEOTIDE SEQUENCE [LARGE SCALE GENOMIC DNA]</scope>
    <source>
        <strain evidence="2 3">DSMZ 100122</strain>
    </source>
</reference>
<proteinExistence type="predicted"/>
<keyword evidence="1" id="KW-0812">Transmembrane</keyword>
<keyword evidence="1" id="KW-1133">Transmembrane helix</keyword>
<evidence type="ECO:0000313" key="3">
    <source>
        <dbReference type="Proteomes" id="UP000678513"/>
    </source>
</evidence>
<organism evidence="2 3">
    <name type="scientific">Arachnia rubra</name>
    <dbReference type="NCBI Taxonomy" id="1547448"/>
    <lineage>
        <taxon>Bacteria</taxon>
        <taxon>Bacillati</taxon>
        <taxon>Actinomycetota</taxon>
        <taxon>Actinomycetes</taxon>
        <taxon>Propionibacteriales</taxon>
        <taxon>Propionibacteriaceae</taxon>
        <taxon>Arachnia</taxon>
    </lineage>
</organism>
<gene>
    <name evidence="2" type="ORF">J5A65_13035</name>
</gene>
<protein>
    <submittedName>
        <fullName evidence="2">Uncharacterized protein</fullName>
    </submittedName>
</protein>
<dbReference type="EMBL" id="CP072384">
    <property type="protein sequence ID" value="QUC07827.1"/>
    <property type="molecule type" value="Genomic_DNA"/>
</dbReference>
<evidence type="ECO:0000256" key="1">
    <source>
        <dbReference type="SAM" id="Phobius"/>
    </source>
</evidence>